<accession>A0AAV7SCT4</accession>
<feature type="compositionally biased region" description="Low complexity" evidence="1">
    <location>
        <begin position="149"/>
        <end position="158"/>
    </location>
</feature>
<evidence type="ECO:0000256" key="1">
    <source>
        <dbReference type="SAM" id="MobiDB-lite"/>
    </source>
</evidence>
<feature type="compositionally biased region" description="Basic and acidic residues" evidence="1">
    <location>
        <begin position="128"/>
        <end position="138"/>
    </location>
</feature>
<dbReference type="AlphaFoldDB" id="A0AAV7SCT4"/>
<sequence length="377" mass="41411">MQCAESRFRGGPLDGERECPIPSAHTGRSWRPEARCRAAASRTFPAWRGTAARRERLGRDFERYALRGNPAEGSPPMPMSSPLPTSQRNPSPLTELLWGTNVCCAQKERPLTLDFRLSATVEPRRRVGRDLPLERRDPSWTVRSPPGVSDLSPGSGEPSLPPHTTPLNALNIKGSGGSLVLSGRRKGATSLLDPLPHATCTLNPAMPAGRSSNKHSGKPARQLLFSEALQHSQTFPPASKVHPPGQPCTMTDHVQETTMDRILQEISAVGRRLEGMDSMMASLMEETKSMHLDIAGFQTRVTSLKQRVTAVEAQAVSATDRDQELLYLHSKLIDLENRSGRDNVRFLGFPENIEGAHFQSLLKETIPKLTGLTFDPP</sequence>
<reference evidence="2" key="1">
    <citation type="journal article" date="2022" name="bioRxiv">
        <title>Sequencing and chromosome-scale assembly of the giantPleurodeles waltlgenome.</title>
        <authorList>
            <person name="Brown T."/>
            <person name="Elewa A."/>
            <person name="Iarovenko S."/>
            <person name="Subramanian E."/>
            <person name="Araus A.J."/>
            <person name="Petzold A."/>
            <person name="Susuki M."/>
            <person name="Suzuki K.-i.T."/>
            <person name="Hayashi T."/>
            <person name="Toyoda A."/>
            <person name="Oliveira C."/>
            <person name="Osipova E."/>
            <person name="Leigh N.D."/>
            <person name="Simon A."/>
            <person name="Yun M.H."/>
        </authorList>
    </citation>
    <scope>NUCLEOTIDE SEQUENCE</scope>
    <source>
        <strain evidence="2">20211129_DDA</strain>
        <tissue evidence="2">Liver</tissue>
    </source>
</reference>
<feature type="region of interest" description="Disordered" evidence="1">
    <location>
        <begin position="128"/>
        <end position="171"/>
    </location>
</feature>
<keyword evidence="3" id="KW-1185">Reference proteome</keyword>
<organism evidence="2 3">
    <name type="scientific">Pleurodeles waltl</name>
    <name type="common">Iberian ribbed newt</name>
    <dbReference type="NCBI Taxonomy" id="8319"/>
    <lineage>
        <taxon>Eukaryota</taxon>
        <taxon>Metazoa</taxon>
        <taxon>Chordata</taxon>
        <taxon>Craniata</taxon>
        <taxon>Vertebrata</taxon>
        <taxon>Euteleostomi</taxon>
        <taxon>Amphibia</taxon>
        <taxon>Batrachia</taxon>
        <taxon>Caudata</taxon>
        <taxon>Salamandroidea</taxon>
        <taxon>Salamandridae</taxon>
        <taxon>Pleurodelinae</taxon>
        <taxon>Pleurodeles</taxon>
    </lineage>
</organism>
<protein>
    <submittedName>
        <fullName evidence="2">Uncharacterized protein</fullName>
    </submittedName>
</protein>
<dbReference type="Proteomes" id="UP001066276">
    <property type="component" value="Chromosome 4_2"/>
</dbReference>
<proteinExistence type="predicted"/>
<evidence type="ECO:0000313" key="3">
    <source>
        <dbReference type="Proteomes" id="UP001066276"/>
    </source>
</evidence>
<evidence type="ECO:0000313" key="2">
    <source>
        <dbReference type="EMBL" id="KAJ1161389.1"/>
    </source>
</evidence>
<name>A0AAV7SCT4_PLEWA</name>
<comment type="caution">
    <text evidence="2">The sequence shown here is derived from an EMBL/GenBank/DDBJ whole genome shotgun (WGS) entry which is preliminary data.</text>
</comment>
<feature type="region of interest" description="Disordered" evidence="1">
    <location>
        <begin position="67"/>
        <end position="91"/>
    </location>
</feature>
<dbReference type="Gene3D" id="1.20.5.340">
    <property type="match status" value="1"/>
</dbReference>
<dbReference type="EMBL" id="JANPWB010000008">
    <property type="protein sequence ID" value="KAJ1161389.1"/>
    <property type="molecule type" value="Genomic_DNA"/>
</dbReference>
<feature type="region of interest" description="Disordered" evidence="1">
    <location>
        <begin position="1"/>
        <end position="30"/>
    </location>
</feature>
<gene>
    <name evidence="2" type="ORF">NDU88_001875</name>
</gene>